<reference evidence="2" key="1">
    <citation type="submission" date="2022-06" db="EMBL/GenBank/DDBJ databases">
        <title>Sequencing the genomes of 1000 actinobacteria strains.</title>
        <authorList>
            <person name="Klenk H.-P."/>
        </authorList>
    </citation>
    <scope>NUCLEOTIDE SEQUENCE</scope>
    <source>
        <strain evidence="2">DSM 46694</strain>
    </source>
</reference>
<dbReference type="SUPFAM" id="SSF54427">
    <property type="entry name" value="NTF2-like"/>
    <property type="match status" value="1"/>
</dbReference>
<dbReference type="Gene3D" id="3.10.450.50">
    <property type="match status" value="1"/>
</dbReference>
<proteinExistence type="predicted"/>
<gene>
    <name evidence="2" type="ORF">HD597_003732</name>
</gene>
<dbReference type="EMBL" id="JAMZEB010000002">
    <property type="protein sequence ID" value="MCP2356712.1"/>
    <property type="molecule type" value="Genomic_DNA"/>
</dbReference>
<evidence type="ECO:0000313" key="2">
    <source>
        <dbReference type="EMBL" id="MCP2356712.1"/>
    </source>
</evidence>
<evidence type="ECO:0000313" key="3">
    <source>
        <dbReference type="Proteomes" id="UP001139648"/>
    </source>
</evidence>
<keyword evidence="3" id="KW-1185">Reference proteome</keyword>
<organism evidence="2 3">
    <name type="scientific">Nonomuraea thailandensis</name>
    <dbReference type="NCBI Taxonomy" id="1188745"/>
    <lineage>
        <taxon>Bacteria</taxon>
        <taxon>Bacillati</taxon>
        <taxon>Actinomycetota</taxon>
        <taxon>Actinomycetes</taxon>
        <taxon>Streptosporangiales</taxon>
        <taxon>Streptosporangiaceae</taxon>
        <taxon>Nonomuraea</taxon>
    </lineage>
</organism>
<protein>
    <recommendedName>
        <fullName evidence="1">SnoaL-like domain-containing protein</fullName>
    </recommendedName>
</protein>
<dbReference type="InterPro" id="IPR037401">
    <property type="entry name" value="SnoaL-like"/>
</dbReference>
<dbReference type="Proteomes" id="UP001139648">
    <property type="component" value="Unassembled WGS sequence"/>
</dbReference>
<dbReference type="RefSeq" id="WP_253743822.1">
    <property type="nucleotide sequence ID" value="NZ_BAABKA010000063.1"/>
</dbReference>
<dbReference type="InterPro" id="IPR032710">
    <property type="entry name" value="NTF2-like_dom_sf"/>
</dbReference>
<feature type="domain" description="SnoaL-like" evidence="1">
    <location>
        <begin position="22"/>
        <end position="131"/>
    </location>
</feature>
<accession>A0A9X2GFG6</accession>
<name>A0A9X2GFG6_9ACTN</name>
<comment type="caution">
    <text evidence="2">The sequence shown here is derived from an EMBL/GenBank/DDBJ whole genome shotgun (WGS) entry which is preliminary data.</text>
</comment>
<dbReference type="Pfam" id="PF13474">
    <property type="entry name" value="SnoaL_3"/>
    <property type="match status" value="1"/>
</dbReference>
<dbReference type="AlphaFoldDB" id="A0A9X2GFG6"/>
<sequence>MTGITGTGRPEACTEGAAYGVIAELLGRWQRAFDDHRTGDLVSLFTEDALFQGISPRLLAGPAEIFGYYDNVAEGATAIVEVLRANPLCDAIVCGFADVTFTARTGETFPIRLSVVAQRFEDTWRICHYHAAAR</sequence>
<evidence type="ECO:0000259" key="1">
    <source>
        <dbReference type="Pfam" id="PF13474"/>
    </source>
</evidence>